<gene>
    <name evidence="1" type="ORF">O6H91_11G015400</name>
</gene>
<proteinExistence type="predicted"/>
<reference evidence="2" key="1">
    <citation type="journal article" date="2024" name="Proc. Natl. Acad. Sci. U.S.A.">
        <title>Extraordinary preservation of gene collinearity over three hundred million years revealed in homosporous lycophytes.</title>
        <authorList>
            <person name="Li C."/>
            <person name="Wickell D."/>
            <person name="Kuo L.Y."/>
            <person name="Chen X."/>
            <person name="Nie B."/>
            <person name="Liao X."/>
            <person name="Peng D."/>
            <person name="Ji J."/>
            <person name="Jenkins J."/>
            <person name="Williams M."/>
            <person name="Shu S."/>
            <person name="Plott C."/>
            <person name="Barry K."/>
            <person name="Rajasekar S."/>
            <person name="Grimwood J."/>
            <person name="Han X."/>
            <person name="Sun S."/>
            <person name="Hou Z."/>
            <person name="He W."/>
            <person name="Dai G."/>
            <person name="Sun C."/>
            <person name="Schmutz J."/>
            <person name="Leebens-Mack J.H."/>
            <person name="Li F.W."/>
            <person name="Wang L."/>
        </authorList>
    </citation>
    <scope>NUCLEOTIDE SEQUENCE [LARGE SCALE GENOMIC DNA]</scope>
    <source>
        <strain evidence="2">cv. PW_Plant_1</strain>
    </source>
</reference>
<evidence type="ECO:0000313" key="1">
    <source>
        <dbReference type="EMBL" id="KAJ7537645.1"/>
    </source>
</evidence>
<dbReference type="EMBL" id="CM055102">
    <property type="protein sequence ID" value="KAJ7537645.1"/>
    <property type="molecule type" value="Genomic_DNA"/>
</dbReference>
<keyword evidence="2" id="KW-1185">Reference proteome</keyword>
<protein>
    <submittedName>
        <fullName evidence="1">Uncharacterized protein</fullName>
    </submittedName>
</protein>
<evidence type="ECO:0000313" key="2">
    <source>
        <dbReference type="Proteomes" id="UP001162992"/>
    </source>
</evidence>
<name>A0ACC2C6N3_DIPCM</name>
<organism evidence="1 2">
    <name type="scientific">Diphasiastrum complanatum</name>
    <name type="common">Issler's clubmoss</name>
    <name type="synonym">Lycopodium complanatum</name>
    <dbReference type="NCBI Taxonomy" id="34168"/>
    <lineage>
        <taxon>Eukaryota</taxon>
        <taxon>Viridiplantae</taxon>
        <taxon>Streptophyta</taxon>
        <taxon>Embryophyta</taxon>
        <taxon>Tracheophyta</taxon>
        <taxon>Lycopodiopsida</taxon>
        <taxon>Lycopodiales</taxon>
        <taxon>Lycopodiaceae</taxon>
        <taxon>Lycopodioideae</taxon>
        <taxon>Diphasiastrum</taxon>
    </lineage>
</organism>
<dbReference type="Proteomes" id="UP001162992">
    <property type="component" value="Chromosome 11"/>
</dbReference>
<accession>A0ACC2C6N3</accession>
<sequence length="765" mass="87326">MEKDVDTSVQQLADNADVLDKNAGVKAPGSKHHKSRIPKRTHKLFNNPKDTKDAVQAKNKKTEKVNLRLDRENTRQEKLREKAEKEAMKEQARVQKEAEKVGKSKQEAEKQALKEQTRALKELNRQEKEKEKAEKEAKKEQARVQKEAKEKEKVEKEAKKEQARLQKETLRQEKELKRQQEEAEKEQKRREKEAAERKKQTDLQKQATIMDRFLQSQKEKADALQTQKHVEHSSQPSVLLKENEERRSSQLFVTIAGLATLSMDQELNANKEYSTVELLRNHVLAWKAWHSSEKVWRWGIRRYPKAVVYKELRLQGTSADTCNGTTLSPTLKHVGSSPASQVCKRLHSQMNGTQDVNLENLDVDWESGLTMQAGSSLEDIKSYAYKDTGSTNKHRKLLQFDKSHRPAYYGTFSKKSETIGPRRPFDKDASLDYEIDSDEEWEEDDPGESLSDCDKDEDDEKLDVEEDEAADGFVVPDGYLSENEGVQVEEFEAEHNCQKQTEASSCENPFYGDTDAEQQTHSKLQSILSTMTEHALRSNRPYIISNFSNNGCSEGTGQIFSLSKTEELCLEALKMQTLIPGVYVELLEDWKEEMNSPSALESSRSRKGGNQLPDSALPEMVKFLLSCSQGMKKTVDSLSKIFPGVTKSELENKVREISEFVGNHWQVKKEVMEKMGINTPHIATAMTGTKKNSPPQLRPITKFFSKRCLPLEEAAIPMQSHEEQSPKKPNLDAMQSHEEQGQKKPKLDPMQSHEERGPKTPKLES</sequence>
<comment type="caution">
    <text evidence="1">The sequence shown here is derived from an EMBL/GenBank/DDBJ whole genome shotgun (WGS) entry which is preliminary data.</text>
</comment>